<sequence length="102" mass="11161">MDAITLLLAAVLPLDAHRSQRPPRSRDGRAAATSLMVLHCDPESACSTRSGPRVLRRCDDPYTSFGLCSPSMVAMHVCRQEDTHSELIIGTVARVEGEHFSK</sequence>
<name>A0ACC0UBH7_9AGAM</name>
<proteinExistence type="predicted"/>
<comment type="caution">
    <text evidence="1">The sequence shown here is derived from an EMBL/GenBank/DDBJ whole genome shotgun (WGS) entry which is preliminary data.</text>
</comment>
<accession>A0ACC0UBH7</accession>
<organism evidence="1 2">
    <name type="scientific">Russula earlei</name>
    <dbReference type="NCBI Taxonomy" id="71964"/>
    <lineage>
        <taxon>Eukaryota</taxon>
        <taxon>Fungi</taxon>
        <taxon>Dikarya</taxon>
        <taxon>Basidiomycota</taxon>
        <taxon>Agaricomycotina</taxon>
        <taxon>Agaricomycetes</taxon>
        <taxon>Russulales</taxon>
        <taxon>Russulaceae</taxon>
        <taxon>Russula</taxon>
    </lineage>
</organism>
<dbReference type="Proteomes" id="UP001207468">
    <property type="component" value="Unassembled WGS sequence"/>
</dbReference>
<evidence type="ECO:0000313" key="1">
    <source>
        <dbReference type="EMBL" id="KAI9508695.1"/>
    </source>
</evidence>
<protein>
    <submittedName>
        <fullName evidence="1">Uncharacterized protein</fullName>
    </submittedName>
</protein>
<gene>
    <name evidence="1" type="ORF">F5148DRAFT_1193395</name>
</gene>
<keyword evidence="2" id="KW-1185">Reference proteome</keyword>
<evidence type="ECO:0000313" key="2">
    <source>
        <dbReference type="Proteomes" id="UP001207468"/>
    </source>
</evidence>
<reference evidence="1" key="1">
    <citation type="submission" date="2021-03" db="EMBL/GenBank/DDBJ databases">
        <title>Evolutionary priming and transition to the ectomycorrhizal habit in an iconic lineage of mushroom-forming fungi: is preadaptation a requirement?</title>
        <authorList>
            <consortium name="DOE Joint Genome Institute"/>
            <person name="Looney B.P."/>
            <person name="Miyauchi S."/>
            <person name="Morin E."/>
            <person name="Drula E."/>
            <person name="Courty P.E."/>
            <person name="Chicoki N."/>
            <person name="Fauchery L."/>
            <person name="Kohler A."/>
            <person name="Kuo A."/>
            <person name="LaButti K."/>
            <person name="Pangilinan J."/>
            <person name="Lipzen A."/>
            <person name="Riley R."/>
            <person name="Andreopoulos W."/>
            <person name="He G."/>
            <person name="Johnson J."/>
            <person name="Barry K.W."/>
            <person name="Grigoriev I.V."/>
            <person name="Nagy L."/>
            <person name="Hibbett D."/>
            <person name="Henrissat B."/>
            <person name="Matheny P.B."/>
            <person name="Labbe J."/>
            <person name="Martin A.F."/>
        </authorList>
    </citation>
    <scope>NUCLEOTIDE SEQUENCE</scope>
    <source>
        <strain evidence="1">BPL698</strain>
    </source>
</reference>
<dbReference type="EMBL" id="JAGFNK010000081">
    <property type="protein sequence ID" value="KAI9508695.1"/>
    <property type="molecule type" value="Genomic_DNA"/>
</dbReference>